<feature type="region of interest" description="Disordered" evidence="10">
    <location>
        <begin position="147"/>
        <end position="213"/>
    </location>
</feature>
<evidence type="ECO:0000256" key="2">
    <source>
        <dbReference type="ARBA" id="ARBA00022771"/>
    </source>
</evidence>
<keyword evidence="6 9" id="KW-0804">Transcription</keyword>
<dbReference type="GO" id="GO:0000122">
    <property type="term" value="P:negative regulation of transcription by RNA polymerase II"/>
    <property type="evidence" value="ECO:0007669"/>
    <property type="project" value="TreeGrafter"/>
</dbReference>
<keyword evidence="3 9" id="KW-0862">Zinc</keyword>
<evidence type="ECO:0000256" key="5">
    <source>
        <dbReference type="ARBA" id="ARBA00023125"/>
    </source>
</evidence>
<dbReference type="InterPro" id="IPR013088">
    <property type="entry name" value="Znf_NHR/GATA"/>
</dbReference>
<dbReference type="Proteomes" id="UP001497623">
    <property type="component" value="Unassembled WGS sequence"/>
</dbReference>
<evidence type="ECO:0000256" key="3">
    <source>
        <dbReference type="ARBA" id="ARBA00022833"/>
    </source>
</evidence>
<evidence type="ECO:0000313" key="13">
    <source>
        <dbReference type="EMBL" id="CAL4062180.1"/>
    </source>
</evidence>
<dbReference type="Pfam" id="PF00104">
    <property type="entry name" value="Hormone_recep"/>
    <property type="match status" value="1"/>
</dbReference>
<feature type="compositionally biased region" description="Low complexity" evidence="10">
    <location>
        <begin position="677"/>
        <end position="688"/>
    </location>
</feature>
<dbReference type="InterPro" id="IPR035500">
    <property type="entry name" value="NHR-like_dom_sf"/>
</dbReference>
<evidence type="ECO:0000256" key="6">
    <source>
        <dbReference type="ARBA" id="ARBA00023163"/>
    </source>
</evidence>
<keyword evidence="8 9" id="KW-0539">Nucleus</keyword>
<organism evidence="13 14">
    <name type="scientific">Meganyctiphanes norvegica</name>
    <name type="common">Northern krill</name>
    <name type="synonym">Thysanopoda norvegica</name>
    <dbReference type="NCBI Taxonomy" id="48144"/>
    <lineage>
        <taxon>Eukaryota</taxon>
        <taxon>Metazoa</taxon>
        <taxon>Ecdysozoa</taxon>
        <taxon>Arthropoda</taxon>
        <taxon>Crustacea</taxon>
        <taxon>Multicrustacea</taxon>
        <taxon>Malacostraca</taxon>
        <taxon>Eumalacostraca</taxon>
        <taxon>Eucarida</taxon>
        <taxon>Euphausiacea</taxon>
        <taxon>Euphausiidae</taxon>
        <taxon>Meganyctiphanes</taxon>
    </lineage>
</organism>
<keyword evidence="4 9" id="KW-0805">Transcription regulation</keyword>
<dbReference type="PANTHER" id="PTHR24082">
    <property type="entry name" value="NUCLEAR HORMONE RECEPTOR"/>
    <property type="match status" value="1"/>
</dbReference>
<evidence type="ECO:0000313" key="14">
    <source>
        <dbReference type="Proteomes" id="UP001497623"/>
    </source>
</evidence>
<dbReference type="GO" id="GO:0004879">
    <property type="term" value="F:nuclear receptor activity"/>
    <property type="evidence" value="ECO:0007669"/>
    <property type="project" value="TreeGrafter"/>
</dbReference>
<dbReference type="GO" id="GO:0048384">
    <property type="term" value="P:retinoic acid receptor signaling pathway"/>
    <property type="evidence" value="ECO:0007669"/>
    <property type="project" value="TreeGrafter"/>
</dbReference>
<dbReference type="AlphaFoldDB" id="A0AAV2PRF6"/>
<comment type="caution">
    <text evidence="13">The sequence shown here is derived from an EMBL/GenBank/DDBJ whole genome shotgun (WGS) entry which is preliminary data.</text>
</comment>
<dbReference type="SMART" id="SM00399">
    <property type="entry name" value="ZnF_C4"/>
    <property type="match status" value="1"/>
</dbReference>
<keyword evidence="5 9" id="KW-0238">DNA-binding</keyword>
<keyword evidence="1 9" id="KW-0479">Metal-binding</keyword>
<dbReference type="SUPFAM" id="SSF57716">
    <property type="entry name" value="Glucocorticoid receptor-like (DNA-binding domain)"/>
    <property type="match status" value="1"/>
</dbReference>
<gene>
    <name evidence="13" type="ORF">MNOR_LOCUS2479</name>
</gene>
<evidence type="ECO:0000256" key="7">
    <source>
        <dbReference type="ARBA" id="ARBA00023170"/>
    </source>
</evidence>
<feature type="domain" description="Nuclear receptor" evidence="11">
    <location>
        <begin position="219"/>
        <end position="294"/>
    </location>
</feature>
<evidence type="ECO:0000256" key="9">
    <source>
        <dbReference type="RuleBase" id="RU004334"/>
    </source>
</evidence>
<comment type="subcellular location">
    <subcellularLocation>
        <location evidence="9">Nucleus</location>
    </subcellularLocation>
</comment>
<protein>
    <submittedName>
        <fullName evidence="13">Uncharacterized protein</fullName>
    </submittedName>
</protein>
<dbReference type="EMBL" id="CAXKWB010000764">
    <property type="protein sequence ID" value="CAL4062180.1"/>
    <property type="molecule type" value="Genomic_DNA"/>
</dbReference>
<dbReference type="Gene3D" id="3.30.50.10">
    <property type="entry name" value="Erythroid Transcription Factor GATA-1, subunit A"/>
    <property type="match status" value="1"/>
</dbReference>
<feature type="compositionally biased region" description="Acidic residues" evidence="10">
    <location>
        <begin position="194"/>
        <end position="204"/>
    </location>
</feature>
<dbReference type="InterPro" id="IPR050234">
    <property type="entry name" value="Nuclear_hormone_rcpt_NR1"/>
</dbReference>
<dbReference type="PROSITE" id="PS51030">
    <property type="entry name" value="NUCLEAR_REC_DBD_2"/>
    <property type="match status" value="1"/>
</dbReference>
<feature type="region of interest" description="Disordered" evidence="10">
    <location>
        <begin position="645"/>
        <end position="688"/>
    </location>
</feature>
<evidence type="ECO:0000259" key="12">
    <source>
        <dbReference type="PROSITE" id="PS51843"/>
    </source>
</evidence>
<dbReference type="GO" id="GO:0005634">
    <property type="term" value="C:nucleus"/>
    <property type="evidence" value="ECO:0007669"/>
    <property type="project" value="UniProtKB-SubCell"/>
</dbReference>
<evidence type="ECO:0000256" key="10">
    <source>
        <dbReference type="SAM" id="MobiDB-lite"/>
    </source>
</evidence>
<dbReference type="GO" id="GO:0030154">
    <property type="term" value="P:cell differentiation"/>
    <property type="evidence" value="ECO:0007669"/>
    <property type="project" value="TreeGrafter"/>
</dbReference>
<evidence type="ECO:0000256" key="4">
    <source>
        <dbReference type="ARBA" id="ARBA00023015"/>
    </source>
</evidence>
<dbReference type="GO" id="GO:0008270">
    <property type="term" value="F:zinc ion binding"/>
    <property type="evidence" value="ECO:0007669"/>
    <property type="project" value="UniProtKB-KW"/>
</dbReference>
<dbReference type="InterPro" id="IPR001628">
    <property type="entry name" value="Znf_hrmn_rcpt"/>
</dbReference>
<feature type="region of interest" description="Disordered" evidence="10">
    <location>
        <begin position="87"/>
        <end position="127"/>
    </location>
</feature>
<proteinExistence type="inferred from homology"/>
<reference evidence="13 14" key="1">
    <citation type="submission" date="2024-05" db="EMBL/GenBank/DDBJ databases">
        <authorList>
            <person name="Wallberg A."/>
        </authorList>
    </citation>
    <scope>NUCLEOTIDE SEQUENCE [LARGE SCALE GENOMIC DNA]</scope>
</reference>
<dbReference type="GO" id="GO:0000978">
    <property type="term" value="F:RNA polymerase II cis-regulatory region sequence-specific DNA binding"/>
    <property type="evidence" value="ECO:0007669"/>
    <property type="project" value="TreeGrafter"/>
</dbReference>
<dbReference type="PROSITE" id="PS51843">
    <property type="entry name" value="NR_LBD"/>
    <property type="match status" value="1"/>
</dbReference>
<sequence length="705" mass="78959">MELHNPRYSDFSIHSLMTARSLAEMNGSQWPPGSDIWGTQHPSQTHYSRNPQMDMWSATRVPDETMLSQTQHQHLPSLFPHQLQYDTPIKRPLSPSAIPRPPSLESGYDSFNSTPGDRSEFPSHGFTSFSPITSLGSTIHPHNAQFHRQDSWAPSSQFTDPEVITGDVPEPLLDPLAQDNTTVPSEQCPVPNQGDEEDSLDQGPEENPRKRRRGGDIAAIPCAVCGDKASGVHYRVYACEGCKGFFRRVASRNTRLLCPRNYTCEVTRESRTRCQACRFQSCLRAGMVKDVNGSSRRGKKRPAVSEAESTENAIVSPASEDLIATLIESHHATFTPACHAQALSEGSLWAAEADVGVEGHARANQFVMMVPGIAQLPESDQQAVFAQAVPEVMILRLASRFVPEHKGFALPGGLLVPLTAVVTALGRSLAQKLVRLATFLLYMSIDDTELSLLCGIVATLPERLGVGSMGLDDLEMHHDNLLKALNEYEMDKRRSKPNALAKILLRLLDVRAIAMAEGGRLISPLNTESNCDPTHNSLHSLSGDIHRPDQLHEPLFDPRMATPFAEHRQLYHPMKMEPGMVFPNNFSQHPHQHDPNMVMQHTQPMNALHMQEHHQYMQSQQDGQHAPKMLDYKPQNILIPHVVSQEQLQQPQPQQPIQPQPQKQQHQDQADEERQKIQQQHEQYLQQHQQQLIEEIQKANDNAGR</sequence>
<feature type="domain" description="NR LBD" evidence="12">
    <location>
        <begin position="318"/>
        <end position="558"/>
    </location>
</feature>
<accession>A0AAV2PRF6</accession>
<dbReference type="PANTHER" id="PTHR24082:SF464">
    <property type="entry name" value="RETINOIC ACID RECEPTOR"/>
    <property type="match status" value="1"/>
</dbReference>
<evidence type="ECO:0000259" key="11">
    <source>
        <dbReference type="PROSITE" id="PS51030"/>
    </source>
</evidence>
<name>A0AAV2PRF6_MEGNR</name>
<dbReference type="InterPro" id="IPR000536">
    <property type="entry name" value="Nucl_hrmn_rcpt_lig-bd"/>
</dbReference>
<keyword evidence="14" id="KW-1185">Reference proteome</keyword>
<evidence type="ECO:0000256" key="8">
    <source>
        <dbReference type="ARBA" id="ARBA00023242"/>
    </source>
</evidence>
<keyword evidence="7 9" id="KW-0675">Receptor</keyword>
<dbReference type="SMART" id="SM00430">
    <property type="entry name" value="HOLI"/>
    <property type="match status" value="1"/>
</dbReference>
<evidence type="ECO:0000256" key="1">
    <source>
        <dbReference type="ARBA" id="ARBA00022723"/>
    </source>
</evidence>
<dbReference type="PRINTS" id="PR00047">
    <property type="entry name" value="STROIDFINGER"/>
</dbReference>
<dbReference type="GO" id="GO:0045944">
    <property type="term" value="P:positive regulation of transcription by RNA polymerase II"/>
    <property type="evidence" value="ECO:0007669"/>
    <property type="project" value="TreeGrafter"/>
</dbReference>
<dbReference type="CDD" id="cd06916">
    <property type="entry name" value="NR_DBD_like"/>
    <property type="match status" value="1"/>
</dbReference>
<dbReference type="PROSITE" id="PS00031">
    <property type="entry name" value="NUCLEAR_REC_DBD_1"/>
    <property type="match status" value="1"/>
</dbReference>
<comment type="similarity">
    <text evidence="9">Belongs to the nuclear hormone receptor family.</text>
</comment>
<dbReference type="Pfam" id="PF00105">
    <property type="entry name" value="zf-C4"/>
    <property type="match status" value="1"/>
</dbReference>
<feature type="compositionally biased region" description="Basic and acidic residues" evidence="10">
    <location>
        <begin position="665"/>
        <end position="676"/>
    </location>
</feature>
<keyword evidence="2 9" id="KW-0863">Zinc-finger</keyword>
<dbReference type="SUPFAM" id="SSF48508">
    <property type="entry name" value="Nuclear receptor ligand-binding domain"/>
    <property type="match status" value="1"/>
</dbReference>
<dbReference type="Gene3D" id="1.10.565.10">
    <property type="entry name" value="Retinoid X Receptor"/>
    <property type="match status" value="1"/>
</dbReference>